<name>K1T691_9ZZZZ</name>
<evidence type="ECO:0000313" key="1">
    <source>
        <dbReference type="EMBL" id="EKC68592.1"/>
    </source>
</evidence>
<reference evidence="1" key="1">
    <citation type="journal article" date="2013" name="Environ. Microbiol.">
        <title>Microbiota from the distal guts of lean and obese adolescents exhibit partial functional redundancy besides clear differences in community structure.</title>
        <authorList>
            <person name="Ferrer M."/>
            <person name="Ruiz A."/>
            <person name="Lanza F."/>
            <person name="Haange S.B."/>
            <person name="Oberbach A."/>
            <person name="Till H."/>
            <person name="Bargiela R."/>
            <person name="Campoy C."/>
            <person name="Segura M.T."/>
            <person name="Richter M."/>
            <person name="von Bergen M."/>
            <person name="Seifert J."/>
            <person name="Suarez A."/>
        </authorList>
    </citation>
    <scope>NUCLEOTIDE SEQUENCE</scope>
</reference>
<organism evidence="1">
    <name type="scientific">human gut metagenome</name>
    <dbReference type="NCBI Taxonomy" id="408170"/>
    <lineage>
        <taxon>unclassified sequences</taxon>
        <taxon>metagenomes</taxon>
        <taxon>organismal metagenomes</taxon>
    </lineage>
</organism>
<dbReference type="EMBL" id="AJWY01005819">
    <property type="protein sequence ID" value="EKC68592.1"/>
    <property type="molecule type" value="Genomic_DNA"/>
</dbReference>
<feature type="non-terminal residue" evidence="1">
    <location>
        <position position="47"/>
    </location>
</feature>
<accession>K1T691</accession>
<dbReference type="AlphaFoldDB" id="K1T691"/>
<protein>
    <submittedName>
        <fullName evidence="1">Uncharacterized protein</fullName>
    </submittedName>
</protein>
<proteinExistence type="predicted"/>
<sequence>MKKTKKLVMSWLLAFCCVITLVAPSVVNAAADDFEIIDDTDARFVYS</sequence>
<gene>
    <name evidence="1" type="ORF">LEA_08719</name>
</gene>
<comment type="caution">
    <text evidence="1">The sequence shown here is derived from an EMBL/GenBank/DDBJ whole genome shotgun (WGS) entry which is preliminary data.</text>
</comment>